<reference evidence="2 3" key="1">
    <citation type="submission" date="2019-08" db="EMBL/GenBank/DDBJ databases">
        <title>Complete genome sequence of Terriglobus albidus strain ORNL.</title>
        <authorList>
            <person name="Podar M."/>
        </authorList>
    </citation>
    <scope>NUCLEOTIDE SEQUENCE [LARGE SCALE GENOMIC DNA]</scope>
    <source>
        <strain evidence="2 3">ORNL</strain>
    </source>
</reference>
<evidence type="ECO:0000313" key="3">
    <source>
        <dbReference type="Proteomes" id="UP000321820"/>
    </source>
</evidence>
<keyword evidence="1" id="KW-0732">Signal</keyword>
<keyword evidence="3" id="KW-1185">Reference proteome</keyword>
<evidence type="ECO:0000313" key="2">
    <source>
        <dbReference type="EMBL" id="QEE27233.1"/>
    </source>
</evidence>
<dbReference type="InterPro" id="IPR006311">
    <property type="entry name" value="TAT_signal"/>
</dbReference>
<feature type="chain" id="PRO_5022996246" evidence="1">
    <location>
        <begin position="28"/>
        <end position="500"/>
    </location>
</feature>
<dbReference type="Gene3D" id="3.20.20.80">
    <property type="entry name" value="Glycosidases"/>
    <property type="match status" value="1"/>
</dbReference>
<dbReference type="KEGG" id="talb:FTW19_03920"/>
<dbReference type="InterPro" id="IPR017853">
    <property type="entry name" value="GH"/>
</dbReference>
<gene>
    <name evidence="2" type="ORF">FTW19_03920</name>
</gene>
<dbReference type="AlphaFoldDB" id="A0A5B9E4K6"/>
<dbReference type="PANTHER" id="PTHR36183:SF2">
    <property type="entry name" value="BETA-GLUCURONIDASE C-TERMINAL DOMAIN-CONTAINING PROTEIN"/>
    <property type="match status" value="1"/>
</dbReference>
<dbReference type="PANTHER" id="PTHR36183">
    <property type="entry name" value="BETA-GLUCURONIDASE"/>
    <property type="match status" value="1"/>
</dbReference>
<dbReference type="Gene3D" id="2.60.40.1180">
    <property type="entry name" value="Golgi alpha-mannosidase II"/>
    <property type="match status" value="1"/>
</dbReference>
<dbReference type="Proteomes" id="UP000321820">
    <property type="component" value="Chromosome"/>
</dbReference>
<organism evidence="2 3">
    <name type="scientific">Terriglobus albidus</name>
    <dbReference type="NCBI Taxonomy" id="1592106"/>
    <lineage>
        <taxon>Bacteria</taxon>
        <taxon>Pseudomonadati</taxon>
        <taxon>Acidobacteriota</taxon>
        <taxon>Terriglobia</taxon>
        <taxon>Terriglobales</taxon>
        <taxon>Acidobacteriaceae</taxon>
        <taxon>Terriglobus</taxon>
    </lineage>
</organism>
<dbReference type="OrthoDB" id="5166947at2"/>
<proteinExistence type="predicted"/>
<evidence type="ECO:0000256" key="1">
    <source>
        <dbReference type="SAM" id="SignalP"/>
    </source>
</evidence>
<name>A0A5B9E4K6_9BACT</name>
<dbReference type="PROSITE" id="PS51318">
    <property type="entry name" value="TAT"/>
    <property type="match status" value="1"/>
</dbReference>
<feature type="signal peptide" evidence="1">
    <location>
        <begin position="1"/>
        <end position="27"/>
    </location>
</feature>
<dbReference type="InterPro" id="IPR013780">
    <property type="entry name" value="Glyco_hydro_b"/>
</dbReference>
<sequence>MDRRRFLRTSAATLAATSLSHPIFAQAGEPAVAVSIDAKHPIHTIPLNFIGLSYERQQLSKPEVFTAANKNLIAEFKALSPHGVLRLGGNTGEFSWWQAKPGTKPPERPHTETVAGEPNANLSYVISPERVRNLAVFLKATGWTCIYGLNLGTARPEDNADEAAFVIKTLGDRLEYLQVGNEVDIFGRHLRDSKTWGVEAYLKDWLTHANAIRAKAPSAKFGIPDVASDVTWLPKIAALWPAVENKPQLVSLSHHYYFTGPPSNPKATIERLLTTDPAAISKAKLAREAGEALKLPYRMTEGNTCYRGGKPGFSDVFAASLWAADYLLTLASYGYSGVNLHGGGGKEVADSLGGTLPGEELMPDRTVPHPRPFYTPINEEPNGRYTAEPVNFGMRFAGMLAGATLLPVKAETGNVNVSIYAAKLPDGKLAVAVINKDAKQSITVDVTSKGITDIRTLTAPSLEAHEAKLGSEMHTMMIRETPGPIPVSVPAASAKLVTFV</sequence>
<dbReference type="RefSeq" id="WP_147646426.1">
    <property type="nucleotide sequence ID" value="NZ_CP042806.1"/>
</dbReference>
<accession>A0A5B9E4K6</accession>
<protein>
    <submittedName>
        <fullName evidence="2">Uncharacterized protein</fullName>
    </submittedName>
</protein>
<dbReference type="EMBL" id="CP042806">
    <property type="protein sequence ID" value="QEE27233.1"/>
    <property type="molecule type" value="Genomic_DNA"/>
</dbReference>
<dbReference type="SUPFAM" id="SSF51445">
    <property type="entry name" value="(Trans)glycosidases"/>
    <property type="match status" value="1"/>
</dbReference>
<dbReference type="InterPro" id="IPR052974">
    <property type="entry name" value="GH79_Enzymes"/>
</dbReference>